<accession>A0ABR1MFN4</accession>
<feature type="compositionally biased region" description="Basic and acidic residues" evidence="1">
    <location>
        <begin position="169"/>
        <end position="198"/>
    </location>
</feature>
<name>A0ABR1MFN4_9PEZI</name>
<feature type="compositionally biased region" description="Basic and acidic residues" evidence="1">
    <location>
        <begin position="205"/>
        <end position="229"/>
    </location>
</feature>
<feature type="compositionally biased region" description="Gly residues" evidence="1">
    <location>
        <begin position="149"/>
        <end position="158"/>
    </location>
</feature>
<dbReference type="EMBL" id="JBBPDW010000011">
    <property type="protein sequence ID" value="KAK7548132.1"/>
    <property type="molecule type" value="Genomic_DNA"/>
</dbReference>
<sequence length="421" mass="47406">MNTSTASLAVALPSFSDIPSPRRALLTIQHVGIDNILDATMQHRARASISRRGRARTTQPDEPVLRPEEYRPETLRQLERLVRLAAAVYHDDGDGGLARVRALIRRCVLWRRQDGRLRDRVRLAREVLDVDLHAAVRELRDGRPEGDGSAAGGAGGGSAAQDILTQQKRRADSPMDADEMRAEAKKPRLDVPEQDGEKAGALSHVKKEDNEGGVKETMGECEQVVKPEVEQQGSDEDDNDNPQDGEQGAQKSKRRGRKRGRAGRQRREQALKKEKRIEEASHAADMLRAYTRHDTAALIEDFKSHRESDWYIHLLEAKVCRLESTKEILCFSEADREPEAAKFAAHLIASAALGEATRRLEGKSRMEFLEHHLLDMQDDRTHMEHKCVVLEMGVRKLFEHMKERGVDMGRDLEERVEAALA</sequence>
<comment type="caution">
    <text evidence="2">The sequence shown here is derived from an EMBL/GenBank/DDBJ whole genome shotgun (WGS) entry which is preliminary data.</text>
</comment>
<feature type="compositionally biased region" description="Basic and acidic residues" evidence="1">
    <location>
        <begin position="265"/>
        <end position="278"/>
    </location>
</feature>
<feature type="compositionally biased region" description="Acidic residues" evidence="1">
    <location>
        <begin position="233"/>
        <end position="243"/>
    </location>
</feature>
<feature type="region of interest" description="Disordered" evidence="1">
    <location>
        <begin position="139"/>
        <end position="278"/>
    </location>
</feature>
<evidence type="ECO:0000313" key="3">
    <source>
        <dbReference type="Proteomes" id="UP001365128"/>
    </source>
</evidence>
<evidence type="ECO:0000256" key="1">
    <source>
        <dbReference type="SAM" id="MobiDB-lite"/>
    </source>
</evidence>
<reference evidence="2 3" key="1">
    <citation type="submission" date="2024-04" db="EMBL/GenBank/DDBJ databases">
        <title>Phyllosticta paracitricarpa is synonymous to the EU quarantine fungus P. citricarpa based on phylogenomic analyses.</title>
        <authorList>
            <consortium name="Lawrence Berkeley National Laboratory"/>
            <person name="Van Ingen-Buijs V.A."/>
            <person name="Van Westerhoven A.C."/>
            <person name="Haridas S."/>
            <person name="Skiadas P."/>
            <person name="Martin F."/>
            <person name="Groenewald J.Z."/>
            <person name="Crous P.W."/>
            <person name="Seidl M.F."/>
        </authorList>
    </citation>
    <scope>NUCLEOTIDE SEQUENCE [LARGE SCALE GENOMIC DNA]</scope>
    <source>
        <strain evidence="2 3">CBS 122670</strain>
    </source>
</reference>
<protein>
    <submittedName>
        <fullName evidence="2">Uncharacterized protein</fullName>
    </submittedName>
</protein>
<keyword evidence="3" id="KW-1185">Reference proteome</keyword>
<feature type="compositionally biased region" description="Basic residues" evidence="1">
    <location>
        <begin position="251"/>
        <end position="264"/>
    </location>
</feature>
<evidence type="ECO:0000313" key="2">
    <source>
        <dbReference type="EMBL" id="KAK7548132.1"/>
    </source>
</evidence>
<gene>
    <name evidence="2" type="ORF">IWX46DRAFT_639873</name>
</gene>
<proteinExistence type="predicted"/>
<organism evidence="2 3">
    <name type="scientific">Phyllosticta citricarpa</name>
    <dbReference type="NCBI Taxonomy" id="55181"/>
    <lineage>
        <taxon>Eukaryota</taxon>
        <taxon>Fungi</taxon>
        <taxon>Dikarya</taxon>
        <taxon>Ascomycota</taxon>
        <taxon>Pezizomycotina</taxon>
        <taxon>Dothideomycetes</taxon>
        <taxon>Dothideomycetes incertae sedis</taxon>
        <taxon>Botryosphaeriales</taxon>
        <taxon>Phyllostictaceae</taxon>
        <taxon>Phyllosticta</taxon>
    </lineage>
</organism>
<dbReference type="Proteomes" id="UP001365128">
    <property type="component" value="Unassembled WGS sequence"/>
</dbReference>